<organism evidence="10 11">
    <name type="scientific">Clostridium mobile</name>
    <dbReference type="NCBI Taxonomy" id="2841512"/>
    <lineage>
        <taxon>Bacteria</taxon>
        <taxon>Bacillati</taxon>
        <taxon>Bacillota</taxon>
        <taxon>Clostridia</taxon>
        <taxon>Eubacteriales</taxon>
        <taxon>Clostridiaceae</taxon>
        <taxon>Clostridium</taxon>
    </lineage>
</organism>
<feature type="transmembrane region" description="Helical" evidence="7">
    <location>
        <begin position="21"/>
        <end position="41"/>
    </location>
</feature>
<dbReference type="InterPro" id="IPR003838">
    <property type="entry name" value="ABC3_permease_C"/>
</dbReference>
<keyword evidence="3 7" id="KW-0812">Transmembrane</keyword>
<feature type="domain" description="ABC3 transporter permease C-terminal" evidence="8">
    <location>
        <begin position="243"/>
        <end position="367"/>
    </location>
</feature>
<evidence type="ECO:0000313" key="10">
    <source>
        <dbReference type="EMBL" id="MBU5484037.1"/>
    </source>
</evidence>
<evidence type="ECO:0000256" key="7">
    <source>
        <dbReference type="SAM" id="Phobius"/>
    </source>
</evidence>
<gene>
    <name evidence="10" type="ORF">KQI86_06815</name>
</gene>
<proteinExistence type="inferred from homology"/>
<evidence type="ECO:0000259" key="8">
    <source>
        <dbReference type="Pfam" id="PF02687"/>
    </source>
</evidence>
<keyword evidence="5 7" id="KW-0472">Membrane</keyword>
<evidence type="ECO:0000256" key="3">
    <source>
        <dbReference type="ARBA" id="ARBA00022692"/>
    </source>
</evidence>
<evidence type="ECO:0000256" key="6">
    <source>
        <dbReference type="ARBA" id="ARBA00038076"/>
    </source>
</evidence>
<dbReference type="Pfam" id="PF02687">
    <property type="entry name" value="FtsX"/>
    <property type="match status" value="2"/>
</dbReference>
<keyword evidence="2" id="KW-1003">Cell membrane</keyword>
<feature type="transmembrane region" description="Helical" evidence="7">
    <location>
        <begin position="754"/>
        <end position="782"/>
    </location>
</feature>
<keyword evidence="11" id="KW-1185">Reference proteome</keyword>
<sequence>MITNYKQLTGKYLKGNKKRTILAIIGIILSIALISSIGLFLKGLQDLQIEDMKRTYGSYHVAYEDVNESLALKLRNNPKVSRSGMYRIGEEMAFKDLPIEEVVATDAALELTPYRIKEGKFPNGPEEVAAEKWVLDFIDNKIKIGDKIKIEDKEYKLVGILDDVMKNQVDFKGMLLRKEDKVETEGATMLVEINPKANLKKAVKELKELVPEGKAIENAYLLEMQGAGGFNSSLGGLYITVAIIIGIVVIATIAVIYNAFYISVVERIKQFGLLRAVGTTPKQIRNIIFREATVLALIGIPIGLLCGVIAIYGIGIAFDLLAKDMFGAVPIKFSVSPKVLGISALLGILTIYISAFIPAHFAGKLSPLLAISSRNSITKENIKRRKSLIIGTLFGFEGALASKNIKRNKKRYRVTIFSIAISVVLFITFKSFMDMSLNVGNDLNESSKTSFSIVRNNDGIINDFTIDEAIIKDLKELSSVDKVYKVYFNHDFLTVIDKNKENKDVQNIEGIYEHIKLDDVDKTLMRSSMAIYDDEALEASKKYLKSGSIDKEKLNKENGVILIGKNRVYNTETQNSFYGPVANMKVGDEIELQYSDSSQGDLEFGKGKVKKVKIVAILERDPFYFRGSQQGLKMVTTEEVAKNLSGVKEINPSELNIIIKDDKNDKNGEKAKGEIEGVVKSNTSLRIINYIDANAKGNSAILMVKILLYGFVIVVSLISSVNIVNTLTTNIILRKREFGTLKAIGLTQKGLKKMIVLEGFLYGIVGTIYGSIIGSALSYAMFGGMSNVREFGWQIPWSAIGIAGIAALIIGYISVLAPLRRIEKENVIDGIREEF</sequence>
<evidence type="ECO:0000313" key="11">
    <source>
        <dbReference type="Proteomes" id="UP000726170"/>
    </source>
</evidence>
<protein>
    <submittedName>
        <fullName evidence="10">FtsX-like permease family protein</fullName>
    </submittedName>
</protein>
<evidence type="ECO:0000256" key="5">
    <source>
        <dbReference type="ARBA" id="ARBA00023136"/>
    </source>
</evidence>
<evidence type="ECO:0000256" key="2">
    <source>
        <dbReference type="ARBA" id="ARBA00022475"/>
    </source>
</evidence>
<dbReference type="Pfam" id="PF12704">
    <property type="entry name" value="MacB_PCD"/>
    <property type="match status" value="1"/>
</dbReference>
<comment type="similarity">
    <text evidence="6">Belongs to the ABC-4 integral membrane protein family.</text>
</comment>
<feature type="transmembrane region" description="Helical" evidence="7">
    <location>
        <begin position="412"/>
        <end position="433"/>
    </location>
</feature>
<evidence type="ECO:0000259" key="9">
    <source>
        <dbReference type="Pfam" id="PF12704"/>
    </source>
</evidence>
<feature type="transmembrane region" description="Helical" evidence="7">
    <location>
        <begin position="794"/>
        <end position="815"/>
    </location>
</feature>
<dbReference type="RefSeq" id="WP_216438533.1">
    <property type="nucleotide sequence ID" value="NZ_JAHLQF010000002.1"/>
</dbReference>
<evidence type="ECO:0000256" key="4">
    <source>
        <dbReference type="ARBA" id="ARBA00022989"/>
    </source>
</evidence>
<feature type="transmembrane region" description="Helical" evidence="7">
    <location>
        <begin position="706"/>
        <end position="733"/>
    </location>
</feature>
<dbReference type="EMBL" id="JAHLQF010000002">
    <property type="protein sequence ID" value="MBU5484037.1"/>
    <property type="molecule type" value="Genomic_DNA"/>
</dbReference>
<dbReference type="PANTHER" id="PTHR30572">
    <property type="entry name" value="MEMBRANE COMPONENT OF TRANSPORTER-RELATED"/>
    <property type="match status" value="1"/>
</dbReference>
<name>A0ABS6EFQ0_9CLOT</name>
<dbReference type="InterPro" id="IPR050250">
    <property type="entry name" value="Macrolide_Exporter_MacB"/>
</dbReference>
<feature type="transmembrane region" description="Helical" evidence="7">
    <location>
        <begin position="237"/>
        <end position="260"/>
    </location>
</feature>
<reference evidence="10 11" key="1">
    <citation type="submission" date="2021-06" db="EMBL/GenBank/DDBJ databases">
        <authorList>
            <person name="Sun Q."/>
            <person name="Li D."/>
        </authorList>
    </citation>
    <scope>NUCLEOTIDE SEQUENCE [LARGE SCALE GENOMIC DNA]</scope>
    <source>
        <strain evidence="10 11">MSJ-11</strain>
    </source>
</reference>
<evidence type="ECO:0000256" key="1">
    <source>
        <dbReference type="ARBA" id="ARBA00004651"/>
    </source>
</evidence>
<comment type="caution">
    <text evidence="10">The sequence shown here is derived from an EMBL/GenBank/DDBJ whole genome shotgun (WGS) entry which is preliminary data.</text>
</comment>
<dbReference type="InterPro" id="IPR025857">
    <property type="entry name" value="MacB_PCD"/>
</dbReference>
<feature type="transmembrane region" description="Helical" evidence="7">
    <location>
        <begin position="292"/>
        <end position="318"/>
    </location>
</feature>
<feature type="domain" description="ABC3 transporter permease C-terminal" evidence="8">
    <location>
        <begin position="711"/>
        <end position="826"/>
    </location>
</feature>
<feature type="domain" description="MacB-like periplasmic core" evidence="9">
    <location>
        <begin position="20"/>
        <end position="208"/>
    </location>
</feature>
<dbReference type="Proteomes" id="UP000726170">
    <property type="component" value="Unassembled WGS sequence"/>
</dbReference>
<comment type="subcellular location">
    <subcellularLocation>
        <location evidence="1">Cell membrane</location>
        <topology evidence="1">Multi-pass membrane protein</topology>
    </subcellularLocation>
</comment>
<accession>A0ABS6EFQ0</accession>
<feature type="transmembrane region" description="Helical" evidence="7">
    <location>
        <begin position="338"/>
        <end position="357"/>
    </location>
</feature>
<keyword evidence="4 7" id="KW-1133">Transmembrane helix</keyword>
<dbReference type="PANTHER" id="PTHR30572:SF4">
    <property type="entry name" value="ABC TRANSPORTER PERMEASE YTRF"/>
    <property type="match status" value="1"/>
</dbReference>